<reference evidence="1" key="1">
    <citation type="submission" date="2021-01" db="EMBL/GenBank/DDBJ databases">
        <authorList>
            <consortium name="Genoscope - CEA"/>
            <person name="William W."/>
        </authorList>
    </citation>
    <scope>NUCLEOTIDE SEQUENCE</scope>
</reference>
<gene>
    <name evidence="1" type="ORF">PSON_ATCC_30995.1.T2340003</name>
</gene>
<proteinExistence type="predicted"/>
<keyword evidence="2" id="KW-1185">Reference proteome</keyword>
<dbReference type="PANTHER" id="PTHR33706:SF1">
    <property type="entry name" value="TPR REPEAT PROTEIN"/>
    <property type="match status" value="1"/>
</dbReference>
<dbReference type="EMBL" id="CAJJDN010000234">
    <property type="protein sequence ID" value="CAD8129612.1"/>
    <property type="molecule type" value="Genomic_DNA"/>
</dbReference>
<comment type="caution">
    <text evidence="1">The sequence shown here is derived from an EMBL/GenBank/DDBJ whole genome shotgun (WGS) entry which is preliminary data.</text>
</comment>
<dbReference type="PANTHER" id="PTHR33706">
    <property type="entry name" value="MORN VARIANT REPEAT PROTEIN"/>
    <property type="match status" value="1"/>
</dbReference>
<evidence type="ECO:0000313" key="2">
    <source>
        <dbReference type="Proteomes" id="UP000692954"/>
    </source>
</evidence>
<dbReference type="OrthoDB" id="309341at2759"/>
<evidence type="ECO:0000313" key="1">
    <source>
        <dbReference type="EMBL" id="CAD8129612.1"/>
    </source>
</evidence>
<accession>A0A8S1RQN8</accession>
<sequence>MEDFKWQEGTEEIEILRWDYRFQNPISHQTNLYIIYIDNKEIKYISQEGQTLRIDKIKDGKKKPEIMINLEQIENLYWIGNYRNNQTKVGKWIATWKGKLLNSVGGYYSQDGLKEGQWQELFNNYFQSAQVYEQGEYLNDLRRGFWQYKYQDKLIGGGFFTEQGEKNRKWIQLSQKFYNQSQVIYIGEYKNEKKVGIWDIFFDIEGIKKYELVGGGVYDVQGLKGGRWIDLCDHFSKNCQVIYRGEYKNGNKFGQWDTYCRFSWNQPFEKIGGGQYDQSQQREQKNGQWIDYNWENCLITYHGEYNFGQKVGKWDTYYIENLIGGGSYQKEKQLKYGKWIELCEKFYYNSQILYTGEYLNNKKIGKWCSLFCRELIGGGNYDENKGDIKIGEWTDLSEDFGEFNQVIFYGHYKNGKKIGKWLEMFRESGELNAGFIQTGEQYYGD</sequence>
<organism evidence="1 2">
    <name type="scientific">Paramecium sonneborni</name>
    <dbReference type="NCBI Taxonomy" id="65129"/>
    <lineage>
        <taxon>Eukaryota</taxon>
        <taxon>Sar</taxon>
        <taxon>Alveolata</taxon>
        <taxon>Ciliophora</taxon>
        <taxon>Intramacronucleata</taxon>
        <taxon>Oligohymenophorea</taxon>
        <taxon>Peniculida</taxon>
        <taxon>Parameciidae</taxon>
        <taxon>Paramecium</taxon>
    </lineage>
</organism>
<name>A0A8S1RQN8_9CILI</name>
<protein>
    <submittedName>
        <fullName evidence="1">Uncharacterized protein</fullName>
    </submittedName>
</protein>
<dbReference type="AlphaFoldDB" id="A0A8S1RQN8"/>
<dbReference type="Proteomes" id="UP000692954">
    <property type="component" value="Unassembled WGS sequence"/>
</dbReference>